<protein>
    <submittedName>
        <fullName evidence="1">Uncharacterized protein</fullName>
    </submittedName>
</protein>
<name>A0A481Z470_9VIRU</name>
<evidence type="ECO:0000313" key="1">
    <source>
        <dbReference type="EMBL" id="QBK90181.1"/>
    </source>
</evidence>
<dbReference type="EMBL" id="MK500468">
    <property type="protein sequence ID" value="QBK90181.1"/>
    <property type="molecule type" value="Genomic_DNA"/>
</dbReference>
<organism evidence="1">
    <name type="scientific">Pithovirus LCPAC102</name>
    <dbReference type="NCBI Taxonomy" id="2506587"/>
    <lineage>
        <taxon>Viruses</taxon>
        <taxon>Pithoviruses</taxon>
    </lineage>
</organism>
<sequence length="458" mass="54198">MNKIRSFSTNNIKFVSCLNIYKFKKFLHQVNSEQYNIINYISKKYTDNVLPNTKILDIALYKLKNKDIYKPGYNYLYNIFTKFIRDILDIISLYKDEIKYISLSLCDNQTILLSIITKTIITVLIQHNVLCNDIHNTVKLYNMIYKLIQKIYILSVDKNNDIAELLLVYIIKIFDDSTILKYNNILLRNNHNVSRFGKLCKSIWKKYINLYNISSTFILSSNDIYIIDNLKIKYDVDNAKDVYIIIFNIKELIEKDKYDPDDKLLFIYLHILGIYNKIESLIKLNKMKSIHYRSYIYILKLIMDILLTLIFSCKLKLSSELKDNITKFIQNDLLQHKKEINNIWKSDYNDDKIEQLKNRKIELNIISSKVLRLRFMSTNNKNYIYNKNTITDNLSNSQNYDTNKLTSISKEISISEDISIFEDISISEEISISEDISIFEDISISEEISISNKVYKII</sequence>
<gene>
    <name evidence="1" type="ORF">LCPAC102_00940</name>
</gene>
<accession>A0A481Z470</accession>
<reference evidence="1" key="1">
    <citation type="journal article" date="2019" name="MBio">
        <title>Virus Genomes from Deep Sea Sediments Expand the Ocean Megavirome and Support Independent Origins of Viral Gigantism.</title>
        <authorList>
            <person name="Backstrom D."/>
            <person name="Yutin N."/>
            <person name="Jorgensen S.L."/>
            <person name="Dharamshi J."/>
            <person name="Homa F."/>
            <person name="Zaremba-Niedwiedzka K."/>
            <person name="Spang A."/>
            <person name="Wolf Y.I."/>
            <person name="Koonin E.V."/>
            <person name="Ettema T.J."/>
        </authorList>
    </citation>
    <scope>NUCLEOTIDE SEQUENCE</scope>
</reference>
<proteinExistence type="predicted"/>